<sequence length="219" mass="24023">MEEKRERTAPAVLTSTAAAVAGAIRERKRERNRDGERERDRRKESERHERSSIAIELKSSSPSVEAAAVLTTIAAVDGRTTHGGDGCYQARRERERTCSVTVVYMSSIAGEPFFRQQFSSPPVFLETTGATGRFPPFLRCCLFSSSRCQSSFTVLTAEDNRCCHPKPTAGVVTVGSTAISTLYVARSCYFPLLLVFRPLPLLHVVAGAAATLFVVSLKF</sequence>
<evidence type="ECO:0000256" key="1">
    <source>
        <dbReference type="SAM" id="MobiDB-lite"/>
    </source>
</evidence>
<comment type="caution">
    <text evidence="3">The sequence shown here is derived from an EMBL/GenBank/DDBJ whole genome shotgun (WGS) entry which is preliminary data.</text>
</comment>
<evidence type="ECO:0000256" key="2">
    <source>
        <dbReference type="SAM" id="Phobius"/>
    </source>
</evidence>
<gene>
    <name evidence="3" type="ORF">PIB30_028191</name>
</gene>
<keyword evidence="4" id="KW-1185">Reference proteome</keyword>
<keyword evidence="2" id="KW-0812">Transmembrane</keyword>
<accession>A0ABU6RB75</accession>
<evidence type="ECO:0000313" key="4">
    <source>
        <dbReference type="Proteomes" id="UP001341840"/>
    </source>
</evidence>
<dbReference type="EMBL" id="JASCZI010030319">
    <property type="protein sequence ID" value="MED6121243.1"/>
    <property type="molecule type" value="Genomic_DNA"/>
</dbReference>
<dbReference type="Proteomes" id="UP001341840">
    <property type="component" value="Unassembled WGS sequence"/>
</dbReference>
<feature type="compositionally biased region" description="Basic and acidic residues" evidence="1">
    <location>
        <begin position="24"/>
        <end position="51"/>
    </location>
</feature>
<organism evidence="3 4">
    <name type="scientific">Stylosanthes scabra</name>
    <dbReference type="NCBI Taxonomy" id="79078"/>
    <lineage>
        <taxon>Eukaryota</taxon>
        <taxon>Viridiplantae</taxon>
        <taxon>Streptophyta</taxon>
        <taxon>Embryophyta</taxon>
        <taxon>Tracheophyta</taxon>
        <taxon>Spermatophyta</taxon>
        <taxon>Magnoliopsida</taxon>
        <taxon>eudicotyledons</taxon>
        <taxon>Gunneridae</taxon>
        <taxon>Pentapetalae</taxon>
        <taxon>rosids</taxon>
        <taxon>fabids</taxon>
        <taxon>Fabales</taxon>
        <taxon>Fabaceae</taxon>
        <taxon>Papilionoideae</taxon>
        <taxon>50 kb inversion clade</taxon>
        <taxon>dalbergioids sensu lato</taxon>
        <taxon>Dalbergieae</taxon>
        <taxon>Pterocarpus clade</taxon>
        <taxon>Stylosanthes</taxon>
    </lineage>
</organism>
<protein>
    <submittedName>
        <fullName evidence="3">Uncharacterized protein</fullName>
    </submittedName>
</protein>
<feature type="region of interest" description="Disordered" evidence="1">
    <location>
        <begin position="1"/>
        <end position="58"/>
    </location>
</feature>
<evidence type="ECO:0000313" key="3">
    <source>
        <dbReference type="EMBL" id="MED6121243.1"/>
    </source>
</evidence>
<proteinExistence type="predicted"/>
<keyword evidence="2" id="KW-0472">Membrane</keyword>
<name>A0ABU6RB75_9FABA</name>
<keyword evidence="2" id="KW-1133">Transmembrane helix</keyword>
<reference evidence="3 4" key="1">
    <citation type="journal article" date="2023" name="Plants (Basel)">
        <title>Bridging the Gap: Combining Genomics and Transcriptomics Approaches to Understand Stylosanthes scabra, an Orphan Legume from the Brazilian Caatinga.</title>
        <authorList>
            <person name="Ferreira-Neto J.R.C."/>
            <person name="da Silva M.D."/>
            <person name="Binneck E."/>
            <person name="de Melo N.F."/>
            <person name="da Silva R.H."/>
            <person name="de Melo A.L.T.M."/>
            <person name="Pandolfi V."/>
            <person name="Bustamante F.O."/>
            <person name="Brasileiro-Vidal A.C."/>
            <person name="Benko-Iseppon A.M."/>
        </authorList>
    </citation>
    <scope>NUCLEOTIDE SEQUENCE [LARGE SCALE GENOMIC DNA]</scope>
    <source>
        <tissue evidence="3">Leaves</tissue>
    </source>
</reference>
<feature type="transmembrane region" description="Helical" evidence="2">
    <location>
        <begin position="189"/>
        <end position="215"/>
    </location>
</feature>